<dbReference type="RefSeq" id="WP_085081917.1">
    <property type="nucleotide sequence ID" value="NZ_BLKV01000002.1"/>
</dbReference>
<evidence type="ECO:0000313" key="3">
    <source>
        <dbReference type="Proteomes" id="UP000465263"/>
    </source>
</evidence>
<proteinExistence type="predicted"/>
<dbReference type="Pfam" id="PF01844">
    <property type="entry name" value="HNH"/>
    <property type="match status" value="1"/>
</dbReference>
<name>A0A7I9XQS0_9MYCO</name>
<dbReference type="GO" id="GO:0003676">
    <property type="term" value="F:nucleic acid binding"/>
    <property type="evidence" value="ECO:0007669"/>
    <property type="project" value="InterPro"/>
</dbReference>
<dbReference type="GO" id="GO:0008270">
    <property type="term" value="F:zinc ion binding"/>
    <property type="evidence" value="ECO:0007669"/>
    <property type="project" value="InterPro"/>
</dbReference>
<accession>A0A7I9XQS0</accession>
<dbReference type="Proteomes" id="UP000465263">
    <property type="component" value="Unassembled WGS sequence"/>
</dbReference>
<sequence length="138" mass="15478">MVRARPNDAKAKRLRAQLRAQGNPCHICGEAIAYEAHHLHPRAFQVDHLWQVANGGPEYEPENCAAAHRYCNRQRSDRIDSITIAAAAHYGVVIKRPTYVNPRFSMTPACAPAGQLCTRCNGTHHPRPGVTFETARRW</sequence>
<feature type="domain" description="HNH nuclease" evidence="1">
    <location>
        <begin position="13"/>
        <end position="73"/>
    </location>
</feature>
<dbReference type="EMBL" id="BLKV01000002">
    <property type="protein sequence ID" value="GFG71840.1"/>
    <property type="molecule type" value="Genomic_DNA"/>
</dbReference>
<dbReference type="InterPro" id="IPR003615">
    <property type="entry name" value="HNH_nuc"/>
</dbReference>
<dbReference type="GO" id="GO:0004519">
    <property type="term" value="F:endonuclease activity"/>
    <property type="evidence" value="ECO:0007669"/>
    <property type="project" value="InterPro"/>
</dbReference>
<keyword evidence="3" id="KW-1185">Reference proteome</keyword>
<dbReference type="InterPro" id="IPR002711">
    <property type="entry name" value="HNH"/>
</dbReference>
<dbReference type="SMART" id="SM00507">
    <property type="entry name" value="HNHc"/>
    <property type="match status" value="1"/>
</dbReference>
<evidence type="ECO:0000313" key="2">
    <source>
        <dbReference type="EMBL" id="GFG71840.1"/>
    </source>
</evidence>
<dbReference type="OrthoDB" id="2084290at2"/>
<organism evidence="2 3">
    <name type="scientific">Mycolicibacter senuensis</name>
    <dbReference type="NCBI Taxonomy" id="386913"/>
    <lineage>
        <taxon>Bacteria</taxon>
        <taxon>Bacillati</taxon>
        <taxon>Actinomycetota</taxon>
        <taxon>Actinomycetes</taxon>
        <taxon>Mycobacteriales</taxon>
        <taxon>Mycobacteriaceae</taxon>
        <taxon>Mycolicibacter</taxon>
    </lineage>
</organism>
<dbReference type="CDD" id="cd00085">
    <property type="entry name" value="HNHc"/>
    <property type="match status" value="1"/>
</dbReference>
<comment type="caution">
    <text evidence="2">The sequence shown here is derived from an EMBL/GenBank/DDBJ whole genome shotgun (WGS) entry which is preliminary data.</text>
</comment>
<reference evidence="2 3" key="1">
    <citation type="journal article" date="2019" name="Emerg. Microbes Infect.">
        <title>Comprehensive subspecies identification of 175 nontuberculous mycobacteria species based on 7547 genomic profiles.</title>
        <authorList>
            <person name="Matsumoto Y."/>
            <person name="Kinjo T."/>
            <person name="Motooka D."/>
            <person name="Nabeya D."/>
            <person name="Jung N."/>
            <person name="Uechi K."/>
            <person name="Horii T."/>
            <person name="Iida T."/>
            <person name="Fujita J."/>
            <person name="Nakamura S."/>
        </authorList>
    </citation>
    <scope>NUCLEOTIDE SEQUENCE [LARGE SCALE GENOMIC DNA]</scope>
    <source>
        <strain evidence="2 3">JCM 16017</strain>
    </source>
</reference>
<gene>
    <name evidence="2" type="ORF">MSEN_35600</name>
</gene>
<evidence type="ECO:0000259" key="1">
    <source>
        <dbReference type="SMART" id="SM00507"/>
    </source>
</evidence>
<protein>
    <recommendedName>
        <fullName evidence="1">HNH nuclease domain-containing protein</fullName>
    </recommendedName>
</protein>
<dbReference type="AlphaFoldDB" id="A0A7I9XQS0"/>
<dbReference type="Gene3D" id="1.10.30.50">
    <property type="match status" value="1"/>
</dbReference>